<dbReference type="SMART" id="SM00458">
    <property type="entry name" value="RICIN"/>
    <property type="match status" value="1"/>
</dbReference>
<dbReference type="SUPFAM" id="SSF50370">
    <property type="entry name" value="Ricin B-like lectins"/>
    <property type="match status" value="1"/>
</dbReference>
<reference evidence="5" key="2">
    <citation type="submission" date="2013-07" db="EMBL/GenBank/DDBJ databases">
        <authorList>
            <consortium name="The Broad Institute Genome Sequencing Platform"/>
            <person name="Cuomo C."/>
            <person name="Litvintseva A."/>
            <person name="Chen Y."/>
            <person name="Heitman J."/>
            <person name="Sun S."/>
            <person name="Springer D."/>
            <person name="Dromer F."/>
            <person name="Young S.K."/>
            <person name="Zeng Q."/>
            <person name="Gargeya S."/>
            <person name="Fitzgerald M."/>
            <person name="Abouelleil A."/>
            <person name="Alvarado L."/>
            <person name="Berlin A.M."/>
            <person name="Chapman S.B."/>
            <person name="Dewar J."/>
            <person name="Goldberg J."/>
            <person name="Griggs A."/>
            <person name="Gujja S."/>
            <person name="Hansen M."/>
            <person name="Howarth C."/>
            <person name="Imamovic A."/>
            <person name="Larimer J."/>
            <person name="McCowan C."/>
            <person name="Murphy C."/>
            <person name="Pearson M."/>
            <person name="Priest M."/>
            <person name="Roberts A."/>
            <person name="Saif S."/>
            <person name="Shea T."/>
            <person name="Sykes S."/>
            <person name="Wortman J."/>
            <person name="Nusbaum C."/>
            <person name="Birren B."/>
        </authorList>
    </citation>
    <scope>NUCLEOTIDE SEQUENCE</scope>
    <source>
        <strain evidence="5">CBS 10737</strain>
    </source>
</reference>
<organism evidence="4">
    <name type="scientific">Kwoniella pini CBS 10737</name>
    <dbReference type="NCBI Taxonomy" id="1296096"/>
    <lineage>
        <taxon>Eukaryota</taxon>
        <taxon>Fungi</taxon>
        <taxon>Dikarya</taxon>
        <taxon>Basidiomycota</taxon>
        <taxon>Agaricomycotina</taxon>
        <taxon>Tremellomycetes</taxon>
        <taxon>Tremellales</taxon>
        <taxon>Cryptococcaceae</taxon>
        <taxon>Kwoniella</taxon>
    </lineage>
</organism>
<reference evidence="4" key="3">
    <citation type="submission" date="2016-07" db="EMBL/GenBank/DDBJ databases">
        <title>Evolution of pathogenesis and genome organization in the Tremellales.</title>
        <authorList>
            <person name="Cuomo C."/>
            <person name="Litvintseva A."/>
            <person name="Heitman J."/>
            <person name="Chen Y."/>
            <person name="Sun S."/>
            <person name="Springer D."/>
            <person name="Dromer F."/>
            <person name="Young S."/>
            <person name="Zeng Q."/>
            <person name="Chapman S."/>
            <person name="Gujja S."/>
            <person name="Saif S."/>
            <person name="Birren B."/>
        </authorList>
    </citation>
    <scope>NUCLEOTIDE SEQUENCE</scope>
    <source>
        <strain evidence="4">CBS 10737</strain>
    </source>
</reference>
<reference evidence="4" key="1">
    <citation type="submission" date="2013-07" db="EMBL/GenBank/DDBJ databases">
        <title>The Genome Sequence of Cryptococcus pinus CBS10737.</title>
        <authorList>
            <consortium name="The Broad Institute Genome Sequencing Platform"/>
            <person name="Cuomo C."/>
            <person name="Litvintseva A."/>
            <person name="Chen Y."/>
            <person name="Heitman J."/>
            <person name="Sun S."/>
            <person name="Springer D."/>
            <person name="Dromer F."/>
            <person name="Young S.K."/>
            <person name="Zeng Q."/>
            <person name="Gargeya S."/>
            <person name="Fitzgerald M."/>
            <person name="Abouelleil A."/>
            <person name="Alvarado L."/>
            <person name="Berlin A.M."/>
            <person name="Chapman S.B."/>
            <person name="Dewar J."/>
            <person name="Goldberg J."/>
            <person name="Griggs A."/>
            <person name="Gujja S."/>
            <person name="Hansen M."/>
            <person name="Howarth C."/>
            <person name="Imamovic A."/>
            <person name="Larimer J."/>
            <person name="McCowan C."/>
            <person name="Murphy C."/>
            <person name="Pearson M."/>
            <person name="Priest M."/>
            <person name="Roberts A."/>
            <person name="Saif S."/>
            <person name="Shea T."/>
            <person name="Sykes S."/>
            <person name="Wortman J."/>
            <person name="Nusbaum C."/>
            <person name="Birren B."/>
        </authorList>
    </citation>
    <scope>NUCLEOTIDE SEQUENCE [LARGE SCALE GENOMIC DNA]</scope>
    <source>
        <strain evidence="4">CBS 10737</strain>
    </source>
</reference>
<evidence type="ECO:0000313" key="4">
    <source>
        <dbReference type="EMBL" id="OCF50009.1"/>
    </source>
</evidence>
<dbReference type="InterPro" id="IPR035992">
    <property type="entry name" value="Ricin_B-like_lectins"/>
</dbReference>
<dbReference type="Pfam" id="PF00652">
    <property type="entry name" value="Ricin_B_lectin"/>
    <property type="match status" value="1"/>
</dbReference>
<keyword evidence="6" id="KW-1185">Reference proteome</keyword>
<evidence type="ECO:0000259" key="3">
    <source>
        <dbReference type="SMART" id="SM00458"/>
    </source>
</evidence>
<feature type="signal peptide" evidence="2">
    <location>
        <begin position="1"/>
        <end position="16"/>
    </location>
</feature>
<evidence type="ECO:0000313" key="5">
    <source>
        <dbReference type="EMBL" id="WWC69943.1"/>
    </source>
</evidence>
<feature type="region of interest" description="Disordered" evidence="1">
    <location>
        <begin position="18"/>
        <end position="38"/>
    </location>
</feature>
<dbReference type="InterPro" id="IPR000772">
    <property type="entry name" value="Ricin_B_lectin"/>
</dbReference>
<dbReference type="OrthoDB" id="6770063at2759"/>
<dbReference type="CDD" id="cd00161">
    <property type="entry name" value="beta-trefoil_Ricin-like"/>
    <property type="match status" value="1"/>
</dbReference>
<proteinExistence type="predicted"/>
<accession>A0A1B9I395</accession>
<dbReference type="RefSeq" id="XP_019011228.1">
    <property type="nucleotide sequence ID" value="XM_019156270.1"/>
</dbReference>
<dbReference type="AlphaFoldDB" id="A0A1B9I395"/>
<reference evidence="5" key="4">
    <citation type="submission" date="2024-02" db="EMBL/GenBank/DDBJ databases">
        <title>Comparative genomics of Cryptococcus and Kwoniella reveals pathogenesis evolution and contrasting modes of karyotype evolution via chromosome fusion or intercentromeric recombination.</title>
        <authorList>
            <person name="Coelho M.A."/>
            <person name="David-Palma M."/>
            <person name="Shea T."/>
            <person name="Bowers K."/>
            <person name="McGinley-Smith S."/>
            <person name="Mohammad A.W."/>
            <person name="Gnirke A."/>
            <person name="Yurkov A.M."/>
            <person name="Nowrousian M."/>
            <person name="Sun S."/>
            <person name="Cuomo C.A."/>
            <person name="Heitman J."/>
        </authorList>
    </citation>
    <scope>NUCLEOTIDE SEQUENCE</scope>
    <source>
        <strain evidence="5">CBS 10737</strain>
    </source>
</reference>
<feature type="chain" id="PRO_5008628373" description="Ricin B lectin domain-containing protein" evidence="2">
    <location>
        <begin position="17"/>
        <end position="196"/>
    </location>
</feature>
<dbReference type="EMBL" id="CP144523">
    <property type="protein sequence ID" value="WWC69943.1"/>
    <property type="molecule type" value="Genomic_DNA"/>
</dbReference>
<protein>
    <recommendedName>
        <fullName evidence="3">Ricin B lectin domain-containing protein</fullName>
    </recommendedName>
</protein>
<dbReference type="GeneID" id="30172909"/>
<evidence type="ECO:0000256" key="2">
    <source>
        <dbReference type="SAM" id="SignalP"/>
    </source>
</evidence>
<evidence type="ECO:0000313" key="6">
    <source>
        <dbReference type="Proteomes" id="UP000094020"/>
    </source>
</evidence>
<dbReference type="PROSITE" id="PS50231">
    <property type="entry name" value="RICIN_B_LECTIN"/>
    <property type="match status" value="1"/>
</dbReference>
<gene>
    <name evidence="4" type="ORF">I206_04540</name>
    <name evidence="5" type="ORF">I206_103887</name>
</gene>
<name>A0A1B9I395_9TREE</name>
<sequence length="196" mass="21337">MIATVFLSLLPLLALGSSSTGPHRFHSRQSSASKIQPIPQDGQGESNLCVTVMGGQAVVGAKINIATCFEHSDQEGNDKTYLQDFACSEDNTGGLLNIALQSAPHLCIDRGSDDSPEGSGLELQECINPPVPAQLWNYQNQQIISHIGDIDRCLDVQEDSGRYLKEGEPYASEKFLQTWTCVEGNTNQMWKLTPAQ</sequence>
<feature type="domain" description="Ricin B lectin" evidence="3">
    <location>
        <begin position="32"/>
        <end position="193"/>
    </location>
</feature>
<dbReference type="Gene3D" id="2.80.10.50">
    <property type="match status" value="1"/>
</dbReference>
<keyword evidence="2" id="KW-0732">Signal</keyword>
<dbReference type="KEGG" id="kpin:30172909"/>
<dbReference type="EMBL" id="KI894011">
    <property type="protein sequence ID" value="OCF50009.1"/>
    <property type="molecule type" value="Genomic_DNA"/>
</dbReference>
<dbReference type="Proteomes" id="UP000094020">
    <property type="component" value="Chromosome 5"/>
</dbReference>
<evidence type="ECO:0000256" key="1">
    <source>
        <dbReference type="SAM" id="MobiDB-lite"/>
    </source>
</evidence>